<feature type="transmembrane region" description="Helical" evidence="8">
    <location>
        <begin position="53"/>
        <end position="77"/>
    </location>
</feature>
<dbReference type="PANTHER" id="PTHR21016:SF7">
    <property type="entry name" value="TM2 DOMAIN-CONTAINING PROTEIN 3"/>
    <property type="match status" value="1"/>
</dbReference>
<keyword evidence="5 8" id="KW-0472">Membrane</keyword>
<feature type="compositionally biased region" description="Polar residues" evidence="7">
    <location>
        <begin position="224"/>
        <end position="235"/>
    </location>
</feature>
<dbReference type="InterPro" id="IPR007829">
    <property type="entry name" value="TM2"/>
</dbReference>
<evidence type="ECO:0000313" key="11">
    <source>
        <dbReference type="Proteomes" id="UP001501079"/>
    </source>
</evidence>
<dbReference type="InterPro" id="IPR029050">
    <property type="entry name" value="Immunoprotect_excell_Ig-like"/>
</dbReference>
<dbReference type="PANTHER" id="PTHR21016">
    <property type="entry name" value="BETA-AMYLOID BINDING PROTEIN-RELATED"/>
    <property type="match status" value="1"/>
</dbReference>
<comment type="caution">
    <text evidence="10">The sequence shown here is derived from an EMBL/GenBank/DDBJ whole genome shotgun (WGS) entry which is preliminary data.</text>
</comment>
<comment type="subcellular location">
    <subcellularLocation>
        <location evidence="1">Membrane</location>
        <topology evidence="1">Multi-pass membrane protein</topology>
    </subcellularLocation>
</comment>
<dbReference type="Pfam" id="PF05154">
    <property type="entry name" value="TM2"/>
    <property type="match status" value="1"/>
</dbReference>
<dbReference type="Gene3D" id="2.60.40.1240">
    <property type="match status" value="1"/>
</dbReference>
<evidence type="ECO:0000256" key="3">
    <source>
        <dbReference type="ARBA" id="ARBA00022729"/>
    </source>
</evidence>
<keyword evidence="11" id="KW-1185">Reference proteome</keyword>
<evidence type="ECO:0000256" key="5">
    <source>
        <dbReference type="ARBA" id="ARBA00023136"/>
    </source>
</evidence>
<keyword evidence="2 8" id="KW-0812">Transmembrane</keyword>
<name>A0ABP7ZTF4_9MICO</name>
<feature type="compositionally biased region" description="Low complexity" evidence="7">
    <location>
        <begin position="205"/>
        <end position="214"/>
    </location>
</feature>
<feature type="region of interest" description="Disordered" evidence="7">
    <location>
        <begin position="205"/>
        <end position="235"/>
    </location>
</feature>
<feature type="domain" description="TM2" evidence="9">
    <location>
        <begin position="24"/>
        <end position="72"/>
    </location>
</feature>
<dbReference type="InterPro" id="IPR050932">
    <property type="entry name" value="TM2D1-3-like"/>
</dbReference>
<evidence type="ECO:0000256" key="7">
    <source>
        <dbReference type="SAM" id="MobiDB-lite"/>
    </source>
</evidence>
<evidence type="ECO:0000256" key="2">
    <source>
        <dbReference type="ARBA" id="ARBA00022692"/>
    </source>
</evidence>
<dbReference type="Proteomes" id="UP001501079">
    <property type="component" value="Unassembled WGS sequence"/>
</dbReference>
<proteinExistence type="predicted"/>
<feature type="transmembrane region" description="Helical" evidence="8">
    <location>
        <begin position="27"/>
        <end position="47"/>
    </location>
</feature>
<organism evidence="10 11">
    <name type="scientific">Gryllotalpicola koreensis</name>
    <dbReference type="NCBI Taxonomy" id="993086"/>
    <lineage>
        <taxon>Bacteria</taxon>
        <taxon>Bacillati</taxon>
        <taxon>Actinomycetota</taxon>
        <taxon>Actinomycetes</taxon>
        <taxon>Micrococcales</taxon>
        <taxon>Microbacteriaceae</taxon>
        <taxon>Gryllotalpicola</taxon>
    </lineage>
</organism>
<feature type="region of interest" description="Disordered" evidence="7">
    <location>
        <begin position="1"/>
        <end position="21"/>
    </location>
</feature>
<evidence type="ECO:0000256" key="8">
    <source>
        <dbReference type="SAM" id="Phobius"/>
    </source>
</evidence>
<evidence type="ECO:0000256" key="1">
    <source>
        <dbReference type="ARBA" id="ARBA00004141"/>
    </source>
</evidence>
<keyword evidence="4 8" id="KW-1133">Transmembrane helix</keyword>
<reference evidence="11" key="1">
    <citation type="journal article" date="2019" name="Int. J. Syst. Evol. Microbiol.">
        <title>The Global Catalogue of Microorganisms (GCM) 10K type strain sequencing project: providing services to taxonomists for standard genome sequencing and annotation.</title>
        <authorList>
            <consortium name="The Broad Institute Genomics Platform"/>
            <consortium name="The Broad Institute Genome Sequencing Center for Infectious Disease"/>
            <person name="Wu L."/>
            <person name="Ma J."/>
        </authorList>
    </citation>
    <scope>NUCLEOTIDE SEQUENCE [LARGE SCALE GENOMIC DNA]</scope>
    <source>
        <strain evidence="11">JCM 17591</strain>
    </source>
</reference>
<dbReference type="EMBL" id="BAABBW010000001">
    <property type="protein sequence ID" value="GAA4169867.1"/>
    <property type="molecule type" value="Genomic_DNA"/>
</dbReference>
<gene>
    <name evidence="10" type="ORF">GCM10022287_06860</name>
</gene>
<evidence type="ECO:0000259" key="9">
    <source>
        <dbReference type="Pfam" id="PF05154"/>
    </source>
</evidence>
<evidence type="ECO:0000256" key="4">
    <source>
        <dbReference type="ARBA" id="ARBA00022989"/>
    </source>
</evidence>
<keyword evidence="3" id="KW-0732">Signal</keyword>
<accession>A0ABP7ZTF4</accession>
<evidence type="ECO:0000313" key="10">
    <source>
        <dbReference type="EMBL" id="GAA4169867.1"/>
    </source>
</evidence>
<evidence type="ECO:0000256" key="6">
    <source>
        <dbReference type="ARBA" id="ARBA00023180"/>
    </source>
</evidence>
<protein>
    <recommendedName>
        <fullName evidence="9">TM2 domain-containing protein</fullName>
    </recommendedName>
</protein>
<dbReference type="RefSeq" id="WP_344751871.1">
    <property type="nucleotide sequence ID" value="NZ_BAABBW010000001.1"/>
</dbReference>
<sequence length="353" mass="36132">MSNATTQPYAPYPAPPQPSQTTGTKSFLATWILALLLGGLGVDRFYLGKVGTGILKLVTLGGFGVWALIDLIITLAGAQRDKLGRPLAGVENAALRKVAWVVSGVLVALAIALPSAAGGSPTSGAAPAITAPKTTGASPVADCGKYTDTLAKTDCQQGKPSLADRDQARADCAPKYSDTSALDKCEAGDDAGAKAAQQTADAAKAAAEKAANAGKSFDDPNPAGTHSQMQSTNRLDGSVTTYEEWFDGYSNDWRGYDQFSAPKTGYKYVAITVHVKANDSGVDASTTAYDVNFAGPDGTAYAQADVYGYPGAMPSVTLGAGQLANGVVVFEVPNSLQGGVVSFGDGSVFTAVQ</sequence>
<keyword evidence="6" id="KW-0325">Glycoprotein</keyword>
<feature type="transmembrane region" description="Helical" evidence="8">
    <location>
        <begin position="98"/>
        <end position="117"/>
    </location>
</feature>